<comment type="catalytic activity">
    <reaction evidence="1">
        <text>Endonucleolytic cleavage of RNA, removing extra 3' nucleotides from tRNA precursor, generating 3' termini of tRNAs. A 3'-hydroxy group is left at the tRNA terminus and a 5'-phosphoryl group is left at the trailer molecule.</text>
        <dbReference type="EC" id="3.1.26.11"/>
    </reaction>
</comment>
<dbReference type="VEuPathDB" id="FungiDB:GWK60_G02035"/>
<evidence type="ECO:0000256" key="7">
    <source>
        <dbReference type="ARBA" id="ARBA00022723"/>
    </source>
</evidence>
<dbReference type="GO" id="GO:1990180">
    <property type="term" value="P:mitochondrial tRNA 3'-end processing"/>
    <property type="evidence" value="ECO:0007669"/>
    <property type="project" value="EnsemblFungi"/>
</dbReference>
<dbReference type="GO" id="GO:0005634">
    <property type="term" value="C:nucleus"/>
    <property type="evidence" value="ECO:0007669"/>
    <property type="project" value="EnsemblFungi"/>
</dbReference>
<evidence type="ECO:0000259" key="11">
    <source>
        <dbReference type="Pfam" id="PF13691"/>
    </source>
</evidence>
<sequence>MFTFTPVAHPTADTQHPLLLLQADSGERYFFGKVSEGSQRCLTENKIKISKLGNIFLTGMLDWSAIGGLPGMILTIADQGKDNLVLHHGSQILNYIVSTWRYFVFRFGINLRTNTLVPSKNIYKDKLLQVNPIVISKKHSEEVKLGNKTVESLLNDIVAHMFPKKTDTNMKYEPSKDPHLNVKLPENISVPSETTNYEVQFNSIRGRFKVEEAIRLGVPKGPLFAKLTKGESITLEDGTIVSPDQVLEKERNFGKVLILDIPDNSFIPSFMEKFKTYDLSGTAAIYYFLDDKVVFNDDIIELMETLNHGNVQHLISHSKISPNSLNFRGSALTTLKLKSMQPESYNLPKCDQILSKDFFDCFEKSTPLGTTLIQSSEEDIKSSIDKENVHIFKRGTDVTLEPYTKNAELEVQDLNSKVITTELPSTADFWKRAFHNHVVPLKIPGATYENIVENQFHVNNFNSSPEKATQPEIITLGTGSALPSKYRNVISTLVKVPFNNNGVISNRNVILDAGENTIGMLKRMFNSNELLSIFKDLKLIYLSHLHADHHLGIISILREWNRYTKNDENAKIYIVTPWQYKKFVDEWLNYEDESILSRINYISCEHFIHGNYVRKEIKPLDINEFEAVISENTNKKRKLQLSLDDTSSFKDYTSIKMMCKDLKIFKFETCRAKHCDWAYSNTITFYKNSFNSDLFKVSYSGDTRPNLERFAYEIGKGSDLLIHEATLDNELIEDAIKKRHSTINEAINVSNAMEAKKLILTHFSQRYPKLPSMDNNIKVEANEFCFAFDGMIIPYNTLGKQKEVFPMLSKAFAEEQQEEEEESNDD</sequence>
<name>A0A0W0D792_CANGB</name>
<dbReference type="Pfam" id="PF13691">
    <property type="entry name" value="Lactamase_B_4"/>
    <property type="match status" value="1"/>
</dbReference>
<keyword evidence="9" id="KW-0378">Hydrolase</keyword>
<keyword evidence="8" id="KW-0255">Endonuclease</keyword>
<dbReference type="Proteomes" id="UP000054886">
    <property type="component" value="Unassembled WGS sequence"/>
</dbReference>
<evidence type="ECO:0000256" key="8">
    <source>
        <dbReference type="ARBA" id="ARBA00022759"/>
    </source>
</evidence>
<dbReference type="InterPro" id="IPR036866">
    <property type="entry name" value="RibonucZ/Hydroxyglut_hydro"/>
</dbReference>
<evidence type="ECO:0000256" key="1">
    <source>
        <dbReference type="ARBA" id="ARBA00000402"/>
    </source>
</evidence>
<organism evidence="12 13">
    <name type="scientific">Candida glabrata</name>
    <name type="common">Yeast</name>
    <name type="synonym">Torulopsis glabrata</name>
    <dbReference type="NCBI Taxonomy" id="5478"/>
    <lineage>
        <taxon>Eukaryota</taxon>
        <taxon>Fungi</taxon>
        <taxon>Dikarya</taxon>
        <taxon>Ascomycota</taxon>
        <taxon>Saccharomycotina</taxon>
        <taxon>Saccharomycetes</taxon>
        <taxon>Saccharomycetales</taxon>
        <taxon>Saccharomycetaceae</taxon>
        <taxon>Nakaseomyces</taxon>
    </lineage>
</organism>
<dbReference type="AlphaFoldDB" id="A0A0W0D792"/>
<dbReference type="VEuPathDB" id="FungiDB:CAGL0G02167g"/>
<dbReference type="GO" id="GO:0005739">
    <property type="term" value="C:mitochondrion"/>
    <property type="evidence" value="ECO:0007669"/>
    <property type="project" value="EnsemblFungi"/>
</dbReference>
<accession>A0A0W0D792</accession>
<evidence type="ECO:0000313" key="12">
    <source>
        <dbReference type="EMBL" id="KTB07605.1"/>
    </source>
</evidence>
<dbReference type="Gene3D" id="3.60.15.10">
    <property type="entry name" value="Ribonuclease Z/Hydroxyacylglutathione hydrolase-like"/>
    <property type="match status" value="2"/>
</dbReference>
<comment type="cofactor">
    <cofactor evidence="2">
        <name>Zn(2+)</name>
        <dbReference type="ChEBI" id="CHEBI:29105"/>
    </cofactor>
</comment>
<dbReference type="PANTHER" id="PTHR12553">
    <property type="entry name" value="ZINC PHOSPHODIESTERASE ELAC PROTEIN 2"/>
    <property type="match status" value="1"/>
</dbReference>
<reference evidence="12 13" key="1">
    <citation type="submission" date="2015-10" db="EMBL/GenBank/DDBJ databases">
        <title>Draft genomes sequences of Candida glabrata isolates 1A, 1B, 2A, 2B, 3A and 3B.</title>
        <authorList>
            <person name="Haavelsrud O.E."/>
            <person name="Gaustad P."/>
        </authorList>
    </citation>
    <scope>NUCLEOTIDE SEQUENCE [LARGE SCALE GENOMIC DNA]</scope>
    <source>
        <strain evidence="12">910700640</strain>
    </source>
</reference>
<keyword evidence="5" id="KW-0819">tRNA processing</keyword>
<dbReference type="CDD" id="cd07718">
    <property type="entry name" value="RNaseZ_ELAC1_ELAC2-C-term-like_MBL-fold"/>
    <property type="match status" value="1"/>
</dbReference>
<gene>
    <name evidence="12" type="ORF">AO440_001573</name>
</gene>
<protein>
    <recommendedName>
        <fullName evidence="4">ribonuclease Z</fullName>
        <ecNumber evidence="4">3.1.26.11</ecNumber>
    </recommendedName>
</protein>
<feature type="domain" description="tRNase Z endonuclease" evidence="11">
    <location>
        <begin position="6"/>
        <end position="68"/>
    </location>
</feature>
<dbReference type="GO" id="GO:0046872">
    <property type="term" value="F:metal ion binding"/>
    <property type="evidence" value="ECO:0007669"/>
    <property type="project" value="UniProtKB-KW"/>
</dbReference>
<keyword evidence="6" id="KW-0540">Nuclease</keyword>
<evidence type="ECO:0000256" key="4">
    <source>
        <dbReference type="ARBA" id="ARBA00012477"/>
    </source>
</evidence>
<evidence type="ECO:0000256" key="9">
    <source>
        <dbReference type="ARBA" id="ARBA00022801"/>
    </source>
</evidence>
<dbReference type="EC" id="3.1.26.11" evidence="4"/>
<evidence type="ECO:0000256" key="10">
    <source>
        <dbReference type="ARBA" id="ARBA00022833"/>
    </source>
</evidence>
<proteinExistence type="inferred from homology"/>
<dbReference type="InterPro" id="IPR027794">
    <property type="entry name" value="tRNase_Z_dom"/>
</dbReference>
<evidence type="ECO:0000256" key="2">
    <source>
        <dbReference type="ARBA" id="ARBA00001947"/>
    </source>
</evidence>
<comment type="similarity">
    <text evidence="3">Belongs to the RNase Z family.</text>
</comment>
<dbReference type="EMBL" id="LLZZ01000107">
    <property type="protein sequence ID" value="KTB07605.1"/>
    <property type="molecule type" value="Genomic_DNA"/>
</dbReference>
<dbReference type="VEuPathDB" id="FungiDB:B1J91_G02167g"/>
<comment type="caution">
    <text evidence="12">The sequence shown here is derived from an EMBL/GenBank/DDBJ whole genome shotgun (WGS) entry which is preliminary data.</text>
</comment>
<dbReference type="PANTHER" id="PTHR12553:SF49">
    <property type="entry name" value="ZINC PHOSPHODIESTERASE ELAC PROTEIN 2"/>
    <property type="match status" value="1"/>
</dbReference>
<keyword evidence="7" id="KW-0479">Metal-binding</keyword>
<dbReference type="InterPro" id="IPR047151">
    <property type="entry name" value="RNZ2-like"/>
</dbReference>
<keyword evidence="10" id="KW-0862">Zinc</keyword>
<dbReference type="FunFam" id="3.60.15.10:FF:000065">
    <property type="entry name" value="Ribonuclease Z"/>
    <property type="match status" value="1"/>
</dbReference>
<dbReference type="SUPFAM" id="SSF56281">
    <property type="entry name" value="Metallo-hydrolase/oxidoreductase"/>
    <property type="match status" value="2"/>
</dbReference>
<evidence type="ECO:0000256" key="6">
    <source>
        <dbReference type="ARBA" id="ARBA00022722"/>
    </source>
</evidence>
<dbReference type="GO" id="GO:0042781">
    <property type="term" value="F:3'-tRNA processing endoribonuclease activity"/>
    <property type="evidence" value="ECO:0007669"/>
    <property type="project" value="UniProtKB-EC"/>
</dbReference>
<evidence type="ECO:0000256" key="3">
    <source>
        <dbReference type="ARBA" id="ARBA00007823"/>
    </source>
</evidence>
<dbReference type="VEuPathDB" id="FungiDB:GVI51_G02035"/>
<evidence type="ECO:0000313" key="13">
    <source>
        <dbReference type="Proteomes" id="UP000054886"/>
    </source>
</evidence>
<evidence type="ECO:0000256" key="5">
    <source>
        <dbReference type="ARBA" id="ARBA00022694"/>
    </source>
</evidence>